<evidence type="ECO:0000313" key="7">
    <source>
        <dbReference type="EMBL" id="OBZ93081.1"/>
    </source>
</evidence>
<evidence type="ECO:0000313" key="8">
    <source>
        <dbReference type="Proteomes" id="UP000093111"/>
    </source>
</evidence>
<comment type="catalytic activity">
    <reaction evidence="3 4">
        <text>[thioredoxin]-disulfide + L-methionine + H2O = L-methionine (S)-S-oxide + [thioredoxin]-dithiol</text>
        <dbReference type="Rhea" id="RHEA:19993"/>
        <dbReference type="Rhea" id="RHEA-COMP:10698"/>
        <dbReference type="Rhea" id="RHEA-COMP:10700"/>
        <dbReference type="ChEBI" id="CHEBI:15377"/>
        <dbReference type="ChEBI" id="CHEBI:29950"/>
        <dbReference type="ChEBI" id="CHEBI:50058"/>
        <dbReference type="ChEBI" id="CHEBI:57844"/>
        <dbReference type="ChEBI" id="CHEBI:58772"/>
        <dbReference type="EC" id="1.8.4.11"/>
    </reaction>
</comment>
<proteinExistence type="inferred from homology"/>
<protein>
    <recommendedName>
        <fullName evidence="4">Peptide methionine sulfoxide reductase MsrA</fullName>
        <shortName evidence="4">Protein-methionine-S-oxide reductase</shortName>
        <ecNumber evidence="4">1.8.4.11</ecNumber>
    </recommendedName>
    <alternativeName>
        <fullName evidence="4">Peptide-methionine (S)-S-oxide reductase</fullName>
        <shortName evidence="4">Peptide Met(O) reductase</shortName>
    </alternativeName>
</protein>
<dbReference type="InterPro" id="IPR036509">
    <property type="entry name" value="Met_Sox_Rdtase_MsrA_sf"/>
</dbReference>
<feature type="chain" id="PRO_5008889955" description="Peptide methionine sulfoxide reductase MsrA" evidence="5">
    <location>
        <begin position="42"/>
        <end position="247"/>
    </location>
</feature>
<keyword evidence="5" id="KW-0732">Signal</keyword>
<evidence type="ECO:0000256" key="5">
    <source>
        <dbReference type="SAM" id="SignalP"/>
    </source>
</evidence>
<dbReference type="GO" id="GO:0008113">
    <property type="term" value="F:peptide-methionine (S)-S-oxide reductase activity"/>
    <property type="evidence" value="ECO:0007669"/>
    <property type="project" value="UniProtKB-UniRule"/>
</dbReference>
<evidence type="ECO:0000259" key="6">
    <source>
        <dbReference type="Pfam" id="PF01625"/>
    </source>
</evidence>
<evidence type="ECO:0000256" key="3">
    <source>
        <dbReference type="ARBA" id="ARBA00048782"/>
    </source>
</evidence>
<organism evidence="7 8">
    <name type="scientific">Pararhizobium polonicum</name>
    <dbReference type="NCBI Taxonomy" id="1612624"/>
    <lineage>
        <taxon>Bacteria</taxon>
        <taxon>Pseudomonadati</taxon>
        <taxon>Pseudomonadota</taxon>
        <taxon>Alphaproteobacteria</taxon>
        <taxon>Hyphomicrobiales</taxon>
        <taxon>Rhizobiaceae</taxon>
        <taxon>Rhizobium/Agrobacterium group</taxon>
        <taxon>Pararhizobium</taxon>
    </lineage>
</organism>
<dbReference type="EC" id="1.8.4.11" evidence="4"/>
<evidence type="ECO:0000256" key="2">
    <source>
        <dbReference type="ARBA" id="ARBA00047806"/>
    </source>
</evidence>
<dbReference type="PANTHER" id="PTHR43774">
    <property type="entry name" value="PEPTIDE METHIONINE SULFOXIDE REDUCTASE"/>
    <property type="match status" value="1"/>
</dbReference>
<dbReference type="Gene3D" id="3.30.1060.10">
    <property type="entry name" value="Peptide methionine sulphoxide reductase MsrA"/>
    <property type="match status" value="1"/>
</dbReference>
<dbReference type="Pfam" id="PF01625">
    <property type="entry name" value="PMSR"/>
    <property type="match status" value="1"/>
</dbReference>
<keyword evidence="1 4" id="KW-0560">Oxidoreductase</keyword>
<dbReference type="HAMAP" id="MF_01401">
    <property type="entry name" value="MsrA"/>
    <property type="match status" value="1"/>
</dbReference>
<dbReference type="GO" id="GO:0033744">
    <property type="term" value="F:L-methionine:thioredoxin-disulfide S-oxidoreductase activity"/>
    <property type="evidence" value="ECO:0007669"/>
    <property type="project" value="RHEA"/>
</dbReference>
<comment type="catalytic activity">
    <reaction evidence="2 4">
        <text>L-methionyl-[protein] + [thioredoxin]-disulfide + H2O = L-methionyl-(S)-S-oxide-[protein] + [thioredoxin]-dithiol</text>
        <dbReference type="Rhea" id="RHEA:14217"/>
        <dbReference type="Rhea" id="RHEA-COMP:10698"/>
        <dbReference type="Rhea" id="RHEA-COMP:10700"/>
        <dbReference type="Rhea" id="RHEA-COMP:12313"/>
        <dbReference type="Rhea" id="RHEA-COMP:12315"/>
        <dbReference type="ChEBI" id="CHEBI:15377"/>
        <dbReference type="ChEBI" id="CHEBI:16044"/>
        <dbReference type="ChEBI" id="CHEBI:29950"/>
        <dbReference type="ChEBI" id="CHEBI:44120"/>
        <dbReference type="ChEBI" id="CHEBI:50058"/>
        <dbReference type="EC" id="1.8.4.11"/>
    </reaction>
</comment>
<dbReference type="OrthoDB" id="4174719at2"/>
<comment type="similarity">
    <text evidence="4">Belongs to the MsrA Met sulfoxide reductase family.</text>
</comment>
<sequence length="247" mass="26549">MPDFKKGTLAQKATRPLAFGLAAVTAIAAALFVMSSTSGKAAEDAVVIPPPAIDETASTTTEKAVFAGGCFWGVQGVFQHVKGVKNAVSGYSGGTRETATYETVSGGDTGHAESVEVTYNPQEVTYGQLLQIYFSVAHNPTQLNFQGPDHGTQYRSEIFTTNGEQKKIAQSYIAQLDKAKVYGGPVVTKVSDMTAFYPAEAYHQDFLTLNPTYPYIVYNDMPKIDNLKALFPKKFSANPVLVLKAKG</sequence>
<dbReference type="AlphaFoldDB" id="A0A1C7NVP6"/>
<dbReference type="SUPFAM" id="SSF55068">
    <property type="entry name" value="Peptide methionine sulfoxide reductase"/>
    <property type="match status" value="1"/>
</dbReference>
<feature type="domain" description="Peptide methionine sulphoxide reductase MsrA" evidence="6">
    <location>
        <begin position="63"/>
        <end position="213"/>
    </location>
</feature>
<dbReference type="Proteomes" id="UP000093111">
    <property type="component" value="Unassembled WGS sequence"/>
</dbReference>
<reference evidence="7 8" key="1">
    <citation type="journal article" date="2016" name="Syst. Appl. Microbiol.">
        <title>Pararhizobium polonicum sp. nov. isolated from tumors on stone fruit rootstocks.</title>
        <authorList>
            <person name="Pulawska J."/>
            <person name="Kuzmanovic N."/>
            <person name="Willems A."/>
            <person name="Pothier J.F."/>
        </authorList>
    </citation>
    <scope>NUCLEOTIDE SEQUENCE [LARGE SCALE GENOMIC DNA]</scope>
    <source>
        <strain evidence="7 8">F5.1</strain>
    </source>
</reference>
<gene>
    <name evidence="4" type="primary">msrA</name>
    <name evidence="7" type="ORF">ADU59_23655</name>
</gene>
<dbReference type="STRING" id="1612624.ADU59_23655"/>
<dbReference type="PATRIC" id="fig|1612624.7.peg.2420"/>
<feature type="active site" evidence="4">
    <location>
        <position position="70"/>
    </location>
</feature>
<dbReference type="NCBIfam" id="TIGR00401">
    <property type="entry name" value="msrA"/>
    <property type="match status" value="1"/>
</dbReference>
<dbReference type="EMBL" id="LGLV01000016">
    <property type="protein sequence ID" value="OBZ93081.1"/>
    <property type="molecule type" value="Genomic_DNA"/>
</dbReference>
<keyword evidence="8" id="KW-1185">Reference proteome</keyword>
<name>A0A1C7NVP6_9HYPH</name>
<feature type="signal peptide" evidence="5">
    <location>
        <begin position="1"/>
        <end position="41"/>
    </location>
</feature>
<comment type="function">
    <text evidence="4">Has an important function as a repair enzyme for proteins that have been inactivated by oxidation. Catalyzes the reversible oxidation-reduction of methionine sulfoxide in proteins to methionine.</text>
</comment>
<accession>A0A1C7NVP6</accession>
<evidence type="ECO:0000256" key="4">
    <source>
        <dbReference type="HAMAP-Rule" id="MF_01401"/>
    </source>
</evidence>
<dbReference type="InterPro" id="IPR002569">
    <property type="entry name" value="Met_Sox_Rdtase_MsrA_dom"/>
</dbReference>
<evidence type="ECO:0000256" key="1">
    <source>
        <dbReference type="ARBA" id="ARBA00023002"/>
    </source>
</evidence>
<comment type="caution">
    <text evidence="7">The sequence shown here is derived from an EMBL/GenBank/DDBJ whole genome shotgun (WGS) entry which is preliminary data.</text>
</comment>
<dbReference type="PANTHER" id="PTHR43774:SF1">
    <property type="entry name" value="PEPTIDE METHIONINE SULFOXIDE REDUCTASE MSRA 2"/>
    <property type="match status" value="1"/>
</dbReference>